<reference evidence="2 3" key="1">
    <citation type="submission" date="2020-04" db="EMBL/GenBank/DDBJ databases">
        <authorList>
            <person name="Hitch T.C.A."/>
            <person name="Wylensek D."/>
            <person name="Clavel T."/>
        </authorList>
    </citation>
    <scope>NUCLEOTIDE SEQUENCE [LARGE SCALE GENOMIC DNA]</scope>
    <source>
        <strain evidence="2 3">BSM-383-APC-22F</strain>
    </source>
</reference>
<organism evidence="2 3">
    <name type="scientific">Faecalicoccus pleomorphus</name>
    <dbReference type="NCBI Taxonomy" id="1323"/>
    <lineage>
        <taxon>Bacteria</taxon>
        <taxon>Bacillati</taxon>
        <taxon>Bacillota</taxon>
        <taxon>Erysipelotrichia</taxon>
        <taxon>Erysipelotrichales</taxon>
        <taxon>Erysipelotrichaceae</taxon>
        <taxon>Faecalicoccus</taxon>
    </lineage>
</organism>
<keyword evidence="1" id="KW-0472">Membrane</keyword>
<dbReference type="AlphaFoldDB" id="A0A7X9NIA9"/>
<feature type="transmembrane region" description="Helical" evidence="1">
    <location>
        <begin position="81"/>
        <end position="102"/>
    </location>
</feature>
<evidence type="ECO:0000313" key="2">
    <source>
        <dbReference type="EMBL" id="NME44729.1"/>
    </source>
</evidence>
<evidence type="ECO:0000313" key="3">
    <source>
        <dbReference type="Proteomes" id="UP000540014"/>
    </source>
</evidence>
<name>A0A7X9NIA9_9FIRM</name>
<comment type="caution">
    <text evidence="2">The sequence shown here is derived from an EMBL/GenBank/DDBJ whole genome shotgun (WGS) entry which is preliminary data.</text>
</comment>
<proteinExistence type="predicted"/>
<keyword evidence="1" id="KW-0812">Transmembrane</keyword>
<dbReference type="RefSeq" id="WP_168965668.1">
    <property type="nucleotide sequence ID" value="NZ_JABAFR010000016.1"/>
</dbReference>
<protein>
    <submittedName>
        <fullName evidence="2">Uncharacterized protein</fullName>
    </submittedName>
</protein>
<accession>A0A7X9NIA9</accession>
<sequence length="117" mass="13227">MGCFVAPMTEAVVLTAVSKKLNKKSSQNEFVKEVPVLEKMLYGGSALLIVEHVYHGELVFWPPFFTSMISMEDTQAMIHEILTTGVLMSVLVTLAWVGFVVWKYKLLLKRKNHAVVR</sequence>
<dbReference type="EMBL" id="JABAFR010000016">
    <property type="protein sequence ID" value="NME44729.1"/>
    <property type="molecule type" value="Genomic_DNA"/>
</dbReference>
<dbReference type="Proteomes" id="UP000540014">
    <property type="component" value="Unassembled WGS sequence"/>
</dbReference>
<keyword evidence="1" id="KW-1133">Transmembrane helix</keyword>
<gene>
    <name evidence="2" type="ORF">HF861_07485</name>
</gene>
<evidence type="ECO:0000256" key="1">
    <source>
        <dbReference type="SAM" id="Phobius"/>
    </source>
</evidence>